<accession>A0ACC0F499</accession>
<keyword evidence="2" id="KW-1185">Reference proteome</keyword>
<sequence length="98" mass="10950">MAILSVWMKVEAHQFDPVASKLSWELAIKPLFGMTMDASVMDKNQAKPAKVLDAYEAQLAQSKYLGGECFTLANMHHLPNTQIRMGTQAKKLFDSHPT</sequence>
<dbReference type="Proteomes" id="UP001060215">
    <property type="component" value="Chromosome 11"/>
</dbReference>
<comment type="caution">
    <text evidence="1">The sequence shown here is derived from an EMBL/GenBank/DDBJ whole genome shotgun (WGS) entry which is preliminary data.</text>
</comment>
<evidence type="ECO:0000313" key="1">
    <source>
        <dbReference type="EMBL" id="KAI7983502.1"/>
    </source>
</evidence>
<protein>
    <submittedName>
        <fullName evidence="1">Uncharacterized protein</fullName>
    </submittedName>
</protein>
<organism evidence="1 2">
    <name type="scientific">Camellia lanceoleosa</name>
    <dbReference type="NCBI Taxonomy" id="1840588"/>
    <lineage>
        <taxon>Eukaryota</taxon>
        <taxon>Viridiplantae</taxon>
        <taxon>Streptophyta</taxon>
        <taxon>Embryophyta</taxon>
        <taxon>Tracheophyta</taxon>
        <taxon>Spermatophyta</taxon>
        <taxon>Magnoliopsida</taxon>
        <taxon>eudicotyledons</taxon>
        <taxon>Gunneridae</taxon>
        <taxon>Pentapetalae</taxon>
        <taxon>asterids</taxon>
        <taxon>Ericales</taxon>
        <taxon>Theaceae</taxon>
        <taxon>Camellia</taxon>
    </lineage>
</organism>
<proteinExistence type="predicted"/>
<reference evidence="1 2" key="1">
    <citation type="journal article" date="2022" name="Plant J.">
        <title>Chromosome-level genome of Camellia lanceoleosa provides a valuable resource for understanding genome evolution and self-incompatibility.</title>
        <authorList>
            <person name="Gong W."/>
            <person name="Xiao S."/>
            <person name="Wang L."/>
            <person name="Liao Z."/>
            <person name="Chang Y."/>
            <person name="Mo W."/>
            <person name="Hu G."/>
            <person name="Li W."/>
            <person name="Zhao G."/>
            <person name="Zhu H."/>
            <person name="Hu X."/>
            <person name="Ji K."/>
            <person name="Xiang X."/>
            <person name="Song Q."/>
            <person name="Yuan D."/>
            <person name="Jin S."/>
            <person name="Zhang L."/>
        </authorList>
    </citation>
    <scope>NUCLEOTIDE SEQUENCE [LARGE SCALE GENOMIC DNA]</scope>
    <source>
        <strain evidence="1">SQ_2022a</strain>
    </source>
</reference>
<name>A0ACC0F499_9ERIC</name>
<dbReference type="EMBL" id="CM045768">
    <property type="protein sequence ID" value="KAI7983502.1"/>
    <property type="molecule type" value="Genomic_DNA"/>
</dbReference>
<evidence type="ECO:0000313" key="2">
    <source>
        <dbReference type="Proteomes" id="UP001060215"/>
    </source>
</evidence>
<gene>
    <name evidence="1" type="ORF">LOK49_LG15G00251</name>
</gene>